<feature type="region of interest" description="Disordered" evidence="1">
    <location>
        <begin position="295"/>
        <end position="322"/>
    </location>
</feature>
<comment type="caution">
    <text evidence="3">The sequence shown here is derived from an EMBL/GenBank/DDBJ whole genome shotgun (WGS) entry which is preliminary data.</text>
</comment>
<dbReference type="Proteomes" id="UP000326757">
    <property type="component" value="Unassembled WGS sequence"/>
</dbReference>
<accession>A0A5N6KKZ7</accession>
<dbReference type="AlphaFoldDB" id="A0A5N6KKZ7"/>
<evidence type="ECO:0000313" key="3">
    <source>
        <dbReference type="EMBL" id="KAB8304357.1"/>
    </source>
</evidence>
<name>A0A5N6KKZ7_MONLA</name>
<evidence type="ECO:0000313" key="4">
    <source>
        <dbReference type="Proteomes" id="UP000326757"/>
    </source>
</evidence>
<dbReference type="InterPro" id="IPR057678">
    <property type="entry name" value="DUF7918"/>
</dbReference>
<protein>
    <recommendedName>
        <fullName evidence="2">DUF7918 domain-containing protein</fullName>
    </recommendedName>
</protein>
<dbReference type="OrthoDB" id="3364132at2759"/>
<keyword evidence="4" id="KW-1185">Reference proteome</keyword>
<dbReference type="EMBL" id="VIGI01000001">
    <property type="protein sequence ID" value="KAB8304357.1"/>
    <property type="molecule type" value="Genomic_DNA"/>
</dbReference>
<feature type="compositionally biased region" description="Polar residues" evidence="1">
    <location>
        <begin position="307"/>
        <end position="317"/>
    </location>
</feature>
<dbReference type="Pfam" id="PF25534">
    <property type="entry name" value="DUF7918"/>
    <property type="match status" value="1"/>
</dbReference>
<evidence type="ECO:0000256" key="1">
    <source>
        <dbReference type="SAM" id="MobiDB-lite"/>
    </source>
</evidence>
<dbReference type="PANTHER" id="PTHR36223">
    <property type="entry name" value="BETA-LACTAMASE-TYPE TRANSPEPTIDASE FOLD DOMAIN CONTAINING PROTEIN"/>
    <property type="match status" value="1"/>
</dbReference>
<feature type="domain" description="DUF7918" evidence="2">
    <location>
        <begin position="10"/>
        <end position="230"/>
    </location>
</feature>
<sequence>MVVFSKLPHLGVSVQVDGVNVQEYDDDEEITVKPGPVGEYQAARTVSKFIEAVDGAEFGVKCSLSPQFKRDSPNIEVAVYVDGNYASGLVIRDTDFSALLEGRVIRTSDSSRNGDVMQKFRFSRLDISSEETRLSSLKQEKNEAEKIGAIEVRIWRASKSTPAYLTTSHQYSAASNKFHEKAFKGQAETHNVSYSTKTPIPAQNFVKTTKLDGKDYPIAIYKFKYRSKGTTKPTNFGVVANIDTDALKQLLIIERTPEPEYSPSPSPESDVDLGNLTDAQRERLKAFLRNEGIAAGGASNTPREKSSVSGTTEMTNQTKEDERSSKLQRLLILLLILTKTGKMGITLGISRASRKRYYFHFTSGFIWSFDDLMQLLFFLATRKYFPRSMAQLRDRSNSRDS</sequence>
<reference evidence="3 4" key="1">
    <citation type="submission" date="2019-06" db="EMBL/GenBank/DDBJ databases">
        <title>Genome Sequence of the Brown Rot Fungal Pathogen Monilinia laxa.</title>
        <authorList>
            <person name="De Miccolis Angelini R.M."/>
            <person name="Landi L."/>
            <person name="Abate D."/>
            <person name="Pollastro S."/>
            <person name="Romanazzi G."/>
            <person name="Faretra F."/>
        </authorList>
    </citation>
    <scope>NUCLEOTIDE SEQUENCE [LARGE SCALE GENOMIC DNA]</scope>
    <source>
        <strain evidence="3 4">Mlax316</strain>
    </source>
</reference>
<gene>
    <name evidence="3" type="ORF">EYC80_003766</name>
</gene>
<proteinExistence type="predicted"/>
<dbReference type="PANTHER" id="PTHR36223:SF1">
    <property type="entry name" value="TRANSCRIPTION ELONGATION FACTOR EAF N-TERMINAL DOMAIN-CONTAINING PROTEIN"/>
    <property type="match status" value="1"/>
</dbReference>
<evidence type="ECO:0000259" key="2">
    <source>
        <dbReference type="Pfam" id="PF25534"/>
    </source>
</evidence>
<organism evidence="3 4">
    <name type="scientific">Monilinia laxa</name>
    <name type="common">Brown rot fungus</name>
    <name type="synonym">Sclerotinia laxa</name>
    <dbReference type="NCBI Taxonomy" id="61186"/>
    <lineage>
        <taxon>Eukaryota</taxon>
        <taxon>Fungi</taxon>
        <taxon>Dikarya</taxon>
        <taxon>Ascomycota</taxon>
        <taxon>Pezizomycotina</taxon>
        <taxon>Leotiomycetes</taxon>
        <taxon>Helotiales</taxon>
        <taxon>Sclerotiniaceae</taxon>
        <taxon>Monilinia</taxon>
    </lineage>
</organism>